<dbReference type="InterPro" id="IPR003779">
    <property type="entry name" value="CMD-like"/>
</dbReference>
<evidence type="ECO:0000313" key="5">
    <source>
        <dbReference type="Proteomes" id="UP000093694"/>
    </source>
</evidence>
<dbReference type="SUPFAM" id="SSF69118">
    <property type="entry name" value="AhpD-like"/>
    <property type="match status" value="1"/>
</dbReference>
<feature type="domain" description="Carboxymuconolactone decarboxylase-like" evidence="1">
    <location>
        <begin position="30"/>
        <end position="101"/>
    </location>
</feature>
<accession>A0A166SPY3</accession>
<name>A0A166SPY3_9CLOT</name>
<dbReference type="Proteomes" id="UP000093694">
    <property type="component" value="Unassembled WGS sequence"/>
</dbReference>
<dbReference type="Pfam" id="PF02627">
    <property type="entry name" value="CMD"/>
    <property type="match status" value="1"/>
</dbReference>
<evidence type="ECO:0000313" key="3">
    <source>
        <dbReference type="EMBL" id="OBR94554.1"/>
    </source>
</evidence>
<dbReference type="AlphaFoldDB" id="A0A166SPY3"/>
<evidence type="ECO:0000313" key="4">
    <source>
        <dbReference type="Proteomes" id="UP000077384"/>
    </source>
</evidence>
<sequence length="129" mass="14376">MKDLESILDYYKNELKWDPPFAKALSKYCPDGLKGYLTMRESVQEGHLPKKTRELIFAILDSLDDEVSGAKSHAVAAIEAGLTMEELVEAFVIVTIVKGINVLCKAGVEAIDAAEKRFEEINSIKEDEK</sequence>
<proteinExistence type="predicted"/>
<comment type="caution">
    <text evidence="2">The sequence shown here is derived from an EMBL/GenBank/DDBJ whole genome shotgun (WGS) entry which is preliminary data.</text>
</comment>
<dbReference type="GO" id="GO:0051920">
    <property type="term" value="F:peroxiredoxin activity"/>
    <property type="evidence" value="ECO:0007669"/>
    <property type="project" value="InterPro"/>
</dbReference>
<dbReference type="Proteomes" id="UP000077384">
    <property type="component" value="Unassembled WGS sequence"/>
</dbReference>
<evidence type="ECO:0000259" key="1">
    <source>
        <dbReference type="Pfam" id="PF02627"/>
    </source>
</evidence>
<dbReference type="InterPro" id="IPR029032">
    <property type="entry name" value="AhpD-like"/>
</dbReference>
<reference evidence="3 5" key="2">
    <citation type="journal article" date="2016" name="Front. Microbiol.">
        <title>Industrial Acetogenic Biocatalysts: A Comparative Metabolic and Genomic Analysis.</title>
        <authorList>
            <person name="Bengelsdorf F."/>
            <person name="Poehlein A."/>
            <person name="Sonja S."/>
            <person name="Erz C."/>
            <person name="Hummel T."/>
            <person name="Hoffmeister S."/>
            <person name="Daniel R."/>
            <person name="Durre P."/>
        </authorList>
    </citation>
    <scope>NUCLEOTIDE SEQUENCE [LARGE SCALE GENOMIC DNA]</scope>
    <source>
        <strain evidence="3 5">PTA-10522</strain>
    </source>
</reference>
<gene>
    <name evidence="3" type="ORF">CLCOS_17930</name>
    <name evidence="2" type="ORF">WX73_00720</name>
</gene>
<dbReference type="EMBL" id="LITQ01000018">
    <property type="protein sequence ID" value="OAA92628.1"/>
    <property type="molecule type" value="Genomic_DNA"/>
</dbReference>
<dbReference type="PATRIC" id="fig|1705578.3.peg.1106"/>
<dbReference type="EMBL" id="LROR01000041">
    <property type="protein sequence ID" value="OBR94554.1"/>
    <property type="molecule type" value="Genomic_DNA"/>
</dbReference>
<organism evidence="2 4">
    <name type="scientific">Clostridium coskatii</name>
    <dbReference type="NCBI Taxonomy" id="1705578"/>
    <lineage>
        <taxon>Bacteria</taxon>
        <taxon>Bacillati</taxon>
        <taxon>Bacillota</taxon>
        <taxon>Clostridia</taxon>
        <taxon>Eubacteriales</taxon>
        <taxon>Clostridiaceae</taxon>
        <taxon>Clostridium</taxon>
    </lineage>
</organism>
<dbReference type="RefSeq" id="WP_063601420.1">
    <property type="nucleotide sequence ID" value="NZ_LITQ01000018.1"/>
</dbReference>
<evidence type="ECO:0000313" key="2">
    <source>
        <dbReference type="EMBL" id="OAA92628.1"/>
    </source>
</evidence>
<keyword evidence="5" id="KW-1185">Reference proteome</keyword>
<dbReference type="Gene3D" id="1.20.1290.10">
    <property type="entry name" value="AhpD-like"/>
    <property type="match status" value="1"/>
</dbReference>
<protein>
    <submittedName>
        <fullName evidence="2">Carboxymuconolactone decarboxylase family protein</fullName>
    </submittedName>
</protein>
<reference evidence="2 4" key="1">
    <citation type="journal article" date="2015" name="Biotechnol. Bioeng.">
        <title>Genome sequence and phenotypic characterization of Caulobacter segnis.</title>
        <authorList>
            <person name="Patel S."/>
            <person name="Fletcher B."/>
            <person name="Scott D.C."/>
            <person name="Ely B."/>
        </authorList>
    </citation>
    <scope>NUCLEOTIDE SEQUENCE [LARGE SCALE GENOMIC DNA]</scope>
    <source>
        <strain evidence="2 4">PS02</strain>
    </source>
</reference>